<keyword evidence="3" id="KW-1185">Reference proteome</keyword>
<feature type="transmembrane region" description="Helical" evidence="1">
    <location>
        <begin position="108"/>
        <end position="130"/>
    </location>
</feature>
<evidence type="ECO:0000313" key="3">
    <source>
        <dbReference type="Proteomes" id="UP000621540"/>
    </source>
</evidence>
<protein>
    <recommendedName>
        <fullName evidence="4">Zinc ribbon domain-containing protein</fullName>
    </recommendedName>
</protein>
<organism evidence="2 3">
    <name type="scientific">Roseburia yibonii</name>
    <dbReference type="NCBI Taxonomy" id="2763063"/>
    <lineage>
        <taxon>Bacteria</taxon>
        <taxon>Bacillati</taxon>
        <taxon>Bacillota</taxon>
        <taxon>Clostridia</taxon>
        <taxon>Lachnospirales</taxon>
        <taxon>Lachnospiraceae</taxon>
        <taxon>Roseburia</taxon>
    </lineage>
</organism>
<evidence type="ECO:0000256" key="1">
    <source>
        <dbReference type="SAM" id="Phobius"/>
    </source>
</evidence>
<evidence type="ECO:0008006" key="4">
    <source>
        <dbReference type="Google" id="ProtNLM"/>
    </source>
</evidence>
<gene>
    <name evidence="2" type="ORF">H8Z76_04315</name>
</gene>
<evidence type="ECO:0000313" key="2">
    <source>
        <dbReference type="EMBL" id="MBC5753262.1"/>
    </source>
</evidence>
<keyword evidence="1" id="KW-0812">Transmembrane</keyword>
<dbReference type="RefSeq" id="WP_186981750.1">
    <property type="nucleotide sequence ID" value="NZ_JACOQH010000002.1"/>
</dbReference>
<proteinExistence type="predicted"/>
<name>A0ABR7I8P9_9FIRM</name>
<comment type="caution">
    <text evidence="2">The sequence shown here is derived from an EMBL/GenBank/DDBJ whole genome shotgun (WGS) entry which is preliminary data.</text>
</comment>
<sequence length="221" mass="24886">MWCPKCKTEYIDGITKCADCGVDLVEELPATSYDDLSGETREKLSHIKAVEESKSTLNPKEGSTRYIDKRSQYEEMKSSAYTFLFVGVLGILAMILIALDIIPLHMAAYMRVIMAIVMGGLFLFFLFIGVQSFRKMKGLSGEADSEETLTNEILTSFLDGHTAASIDASISDAGAMENEQLYFYRYEQIKRILSEDHPGLAEDYMEDLIEKIYTSLFPDMI</sequence>
<keyword evidence="1" id="KW-1133">Transmembrane helix</keyword>
<dbReference type="Proteomes" id="UP000621540">
    <property type="component" value="Unassembled WGS sequence"/>
</dbReference>
<feature type="transmembrane region" description="Helical" evidence="1">
    <location>
        <begin position="80"/>
        <end position="102"/>
    </location>
</feature>
<accession>A0ABR7I8P9</accession>
<reference evidence="2 3" key="1">
    <citation type="submission" date="2020-08" db="EMBL/GenBank/DDBJ databases">
        <title>Genome public.</title>
        <authorList>
            <person name="Liu C."/>
            <person name="Sun Q."/>
        </authorList>
    </citation>
    <scope>NUCLEOTIDE SEQUENCE [LARGE SCALE GENOMIC DNA]</scope>
    <source>
        <strain evidence="2 3">BX0805</strain>
    </source>
</reference>
<keyword evidence="1" id="KW-0472">Membrane</keyword>
<dbReference type="EMBL" id="JACOQH010000002">
    <property type="protein sequence ID" value="MBC5753262.1"/>
    <property type="molecule type" value="Genomic_DNA"/>
</dbReference>